<organism evidence="1 2">
    <name type="scientific">Psychroflexus planctonicus</name>
    <dbReference type="NCBI Taxonomy" id="1526575"/>
    <lineage>
        <taxon>Bacteria</taxon>
        <taxon>Pseudomonadati</taxon>
        <taxon>Bacteroidota</taxon>
        <taxon>Flavobacteriia</taxon>
        <taxon>Flavobacteriales</taxon>
        <taxon>Flavobacteriaceae</taxon>
        <taxon>Psychroflexus</taxon>
    </lineage>
</organism>
<keyword evidence="2" id="KW-1185">Reference proteome</keyword>
<name>A0ABQ1SE74_9FLAO</name>
<evidence type="ECO:0000313" key="1">
    <source>
        <dbReference type="EMBL" id="GGE31693.1"/>
    </source>
</evidence>
<reference evidence="2" key="1">
    <citation type="journal article" date="2019" name="Int. J. Syst. Evol. Microbiol.">
        <title>The Global Catalogue of Microorganisms (GCM) 10K type strain sequencing project: providing services to taxonomists for standard genome sequencing and annotation.</title>
        <authorList>
            <consortium name="The Broad Institute Genomics Platform"/>
            <consortium name="The Broad Institute Genome Sequencing Center for Infectious Disease"/>
            <person name="Wu L."/>
            <person name="Ma J."/>
        </authorList>
    </citation>
    <scope>NUCLEOTIDE SEQUENCE [LARGE SCALE GENOMIC DNA]</scope>
    <source>
        <strain evidence="2">CGMCC 1.12931</strain>
    </source>
</reference>
<evidence type="ECO:0000313" key="2">
    <source>
        <dbReference type="Proteomes" id="UP000599179"/>
    </source>
</evidence>
<dbReference type="RefSeq" id="WP_229731813.1">
    <property type="nucleotide sequence ID" value="NZ_BMGM01000004.1"/>
</dbReference>
<accession>A0ABQ1SE74</accession>
<protein>
    <submittedName>
        <fullName evidence="1">Uncharacterized protein</fullName>
    </submittedName>
</protein>
<proteinExistence type="predicted"/>
<dbReference type="Proteomes" id="UP000599179">
    <property type="component" value="Unassembled WGS sequence"/>
</dbReference>
<gene>
    <name evidence="1" type="ORF">GCM10010832_10020</name>
</gene>
<sequence length="119" mass="13916">MNQIYNLCPTKTNKKTNMETKEMKTTVHQTKEINLVDGKFTKSQALDILTALIDQKINYHKIEGLQLWESNHNIDKKPINSRVEELKNEREELKTFIRSLKNKDVKLNINGVLHIDVID</sequence>
<comment type="caution">
    <text evidence="1">The sequence shown here is derived from an EMBL/GenBank/DDBJ whole genome shotgun (WGS) entry which is preliminary data.</text>
</comment>
<dbReference type="EMBL" id="BMGM01000004">
    <property type="protein sequence ID" value="GGE31693.1"/>
    <property type="molecule type" value="Genomic_DNA"/>
</dbReference>